<protein>
    <submittedName>
        <fullName evidence="2">Amino acid deaminase</fullName>
    </submittedName>
</protein>
<dbReference type="InterPro" id="IPR042208">
    <property type="entry name" value="D-ser_dehydrat-like_sf"/>
</dbReference>
<dbReference type="Gene3D" id="3.20.20.10">
    <property type="entry name" value="Alanine racemase"/>
    <property type="match status" value="1"/>
</dbReference>
<accession>A0ABT7MVP5</accession>
<keyword evidence="3" id="KW-1185">Reference proteome</keyword>
<evidence type="ECO:0000259" key="1">
    <source>
        <dbReference type="SMART" id="SM01119"/>
    </source>
</evidence>
<dbReference type="Gene3D" id="2.40.37.20">
    <property type="entry name" value="D-serine dehydratase-like domain"/>
    <property type="match status" value="1"/>
</dbReference>
<gene>
    <name evidence="2" type="ORF">QSV35_04165</name>
</gene>
<dbReference type="InterPro" id="IPR051466">
    <property type="entry name" value="D-amino_acid_metab_enzyme"/>
</dbReference>
<dbReference type="PANTHER" id="PTHR28004:SF8">
    <property type="entry name" value="D-SERINE DEAMINASE"/>
    <property type="match status" value="1"/>
</dbReference>
<dbReference type="Proteomes" id="UP001235064">
    <property type="component" value="Unassembled WGS sequence"/>
</dbReference>
<proteinExistence type="predicted"/>
<comment type="caution">
    <text evidence="2">The sequence shown here is derived from an EMBL/GenBank/DDBJ whole genome shotgun (WGS) entry which is preliminary data.</text>
</comment>
<dbReference type="InterPro" id="IPR026956">
    <property type="entry name" value="D-ser_dehydrat-like_dom"/>
</dbReference>
<organism evidence="2 3">
    <name type="scientific">Microbacterium candidum</name>
    <dbReference type="NCBI Taxonomy" id="3041922"/>
    <lineage>
        <taxon>Bacteria</taxon>
        <taxon>Bacillati</taxon>
        <taxon>Actinomycetota</taxon>
        <taxon>Actinomycetes</taxon>
        <taxon>Micrococcales</taxon>
        <taxon>Microbacteriaceae</taxon>
        <taxon>Microbacterium</taxon>
    </lineage>
</organism>
<evidence type="ECO:0000313" key="2">
    <source>
        <dbReference type="EMBL" id="MDL9978519.1"/>
    </source>
</evidence>
<feature type="domain" description="D-serine dehydratase-like" evidence="1">
    <location>
        <begin position="307"/>
        <end position="402"/>
    </location>
</feature>
<name>A0ABT7MVP5_9MICO</name>
<dbReference type="SMART" id="SM01119">
    <property type="entry name" value="D-ser_dehydrat"/>
    <property type="match status" value="1"/>
</dbReference>
<reference evidence="2 3" key="1">
    <citation type="submission" date="2023-06" db="EMBL/GenBank/DDBJ databases">
        <title>Microbacterium sp. nov., isolated from a waste landfill.</title>
        <authorList>
            <person name="Wen W."/>
        </authorList>
    </citation>
    <scope>NUCLEOTIDE SEQUENCE [LARGE SCALE GENOMIC DNA]</scope>
    <source>
        <strain evidence="2 3">ASV49</strain>
    </source>
</reference>
<evidence type="ECO:0000313" key="3">
    <source>
        <dbReference type="Proteomes" id="UP001235064"/>
    </source>
</evidence>
<dbReference type="EMBL" id="JASXSZ010000001">
    <property type="protein sequence ID" value="MDL9978519.1"/>
    <property type="molecule type" value="Genomic_DNA"/>
</dbReference>
<dbReference type="RefSeq" id="WP_286287005.1">
    <property type="nucleotide sequence ID" value="NZ_JASXSZ010000001.1"/>
</dbReference>
<sequence>MDASARAALPLSVRDKSFPPASHGLSVEQFLSASPHRSDFATPLLTLDRAAMAHNVALMTEWASAVGVRLAPHGKTTMAPVLWQELFDAGVWALTLATAWQAQVARAHGVRRILIANEVVDPVALRWIAAELAEHEDVDILCWADGVDVVRAMTAALGGADGRLRVLVDVGRPGGRTGVRNQGTAREIAEAIAASSSLELGGVGGYEGAIAHGRGAASLDAVDAYLRDMAALHREFTDAGLYPAGARGIVTAGGSAYFDRVGAVLPGLCPDADVVVRAGAFHIHDNGYYERVSPMGRVIGDAEFRSAMHVWARVVSRPEPGLAILDCGKRDASFDEGMPVAQRVDGRADAVLEGSEVVKMNDQHAFLRLADGASLDVGDVVRLGLSHPCTVLDKWRRVPVVADADAVDPEVVDVVDTWF</sequence>
<dbReference type="Pfam" id="PF14031">
    <property type="entry name" value="D-ser_dehydrat"/>
    <property type="match status" value="1"/>
</dbReference>
<dbReference type="PANTHER" id="PTHR28004">
    <property type="entry name" value="ZGC:162816-RELATED"/>
    <property type="match status" value="1"/>
</dbReference>
<dbReference type="SUPFAM" id="SSF51419">
    <property type="entry name" value="PLP-binding barrel"/>
    <property type="match status" value="1"/>
</dbReference>
<dbReference type="InterPro" id="IPR029066">
    <property type="entry name" value="PLP-binding_barrel"/>
</dbReference>